<reference evidence="2 3" key="1">
    <citation type="submission" date="2024-02" db="EMBL/GenBank/DDBJ databases">
        <title>A draft genome for the cacao thread blight pathogen Marasmius crinis-equi.</title>
        <authorList>
            <person name="Cohen S.P."/>
            <person name="Baruah I.K."/>
            <person name="Amoako-Attah I."/>
            <person name="Bukari Y."/>
            <person name="Meinhardt L.W."/>
            <person name="Bailey B.A."/>
        </authorList>
    </citation>
    <scope>NUCLEOTIDE SEQUENCE [LARGE SCALE GENOMIC DNA]</scope>
    <source>
        <strain evidence="2 3">GH-76</strain>
    </source>
</reference>
<keyword evidence="3" id="KW-1185">Reference proteome</keyword>
<name>A0ABR3EUK1_9AGAR</name>
<organism evidence="2 3">
    <name type="scientific">Marasmius crinis-equi</name>
    <dbReference type="NCBI Taxonomy" id="585013"/>
    <lineage>
        <taxon>Eukaryota</taxon>
        <taxon>Fungi</taxon>
        <taxon>Dikarya</taxon>
        <taxon>Basidiomycota</taxon>
        <taxon>Agaricomycotina</taxon>
        <taxon>Agaricomycetes</taxon>
        <taxon>Agaricomycetidae</taxon>
        <taxon>Agaricales</taxon>
        <taxon>Marasmiineae</taxon>
        <taxon>Marasmiaceae</taxon>
        <taxon>Marasmius</taxon>
    </lineage>
</organism>
<sequence length="363" mass="40320">MTQVEVRASPAPGWDESIFTQVWGHVEYSPLVTESLRVDNDRVFSDYAAYLTHSPPGVEDNIPIVPSEADEDAPSPPTPPPAWLSDAAVGLLSAVDFGDPPAYAYAYAAASPWFTPPFPFSLSFNYRTDELSYSNELFSPSNNLVVFTSTESRRETSRDFLLEDHHHSSARAPMTTGTNFDQPASASYSLLSRELRLTFSPRIVRTPEHYRSLASIELLRHPAEYGQSTASTRATPHSGGWNEITTPGASSMALAPLVSQINLPTFSNPSPVNSHPYDWQRSPNAHSRTRKGFWNRGGDHLTDSGYIVYPPPNHAYPQELASYPPQNYRDENGLIASFVRNRPELPDSVSQNGQPPRRPYEKV</sequence>
<feature type="region of interest" description="Disordered" evidence="1">
    <location>
        <begin position="274"/>
        <end position="293"/>
    </location>
</feature>
<evidence type="ECO:0000313" key="3">
    <source>
        <dbReference type="Proteomes" id="UP001465976"/>
    </source>
</evidence>
<evidence type="ECO:0000313" key="2">
    <source>
        <dbReference type="EMBL" id="KAL0566583.1"/>
    </source>
</evidence>
<feature type="region of interest" description="Disordered" evidence="1">
    <location>
        <begin position="342"/>
        <end position="363"/>
    </location>
</feature>
<dbReference type="Proteomes" id="UP001465976">
    <property type="component" value="Unassembled WGS sequence"/>
</dbReference>
<accession>A0ABR3EUK1</accession>
<proteinExistence type="predicted"/>
<dbReference type="EMBL" id="JBAHYK010001850">
    <property type="protein sequence ID" value="KAL0566583.1"/>
    <property type="molecule type" value="Genomic_DNA"/>
</dbReference>
<protein>
    <submittedName>
        <fullName evidence="2">Uncharacterized protein</fullName>
    </submittedName>
</protein>
<gene>
    <name evidence="2" type="ORF">V5O48_015428</name>
</gene>
<comment type="caution">
    <text evidence="2">The sequence shown here is derived from an EMBL/GenBank/DDBJ whole genome shotgun (WGS) entry which is preliminary data.</text>
</comment>
<evidence type="ECO:0000256" key="1">
    <source>
        <dbReference type="SAM" id="MobiDB-lite"/>
    </source>
</evidence>